<dbReference type="InterPro" id="IPR025365">
    <property type="entry name" value="DUF4269"/>
</dbReference>
<dbReference type="EMBL" id="BAABGA010000007">
    <property type="protein sequence ID" value="GAA4445379.1"/>
    <property type="molecule type" value="Genomic_DNA"/>
</dbReference>
<dbReference type="Pfam" id="PF14091">
    <property type="entry name" value="DUF4269"/>
    <property type="match status" value="1"/>
</dbReference>
<accession>A0ABP8M7X9</accession>
<comment type="caution">
    <text evidence="1">The sequence shown here is derived from an EMBL/GenBank/DDBJ whole genome shotgun (WGS) entry which is preliminary data.</text>
</comment>
<gene>
    <name evidence="1" type="ORF">GCM10023156_04920</name>
</gene>
<keyword evidence="2" id="KW-1185">Reference proteome</keyword>
<evidence type="ECO:0000313" key="1">
    <source>
        <dbReference type="EMBL" id="GAA4445379.1"/>
    </source>
</evidence>
<proteinExistence type="predicted"/>
<reference evidence="2" key="1">
    <citation type="journal article" date="2019" name="Int. J. Syst. Evol. Microbiol.">
        <title>The Global Catalogue of Microorganisms (GCM) 10K type strain sequencing project: providing services to taxonomists for standard genome sequencing and annotation.</title>
        <authorList>
            <consortium name="The Broad Institute Genomics Platform"/>
            <consortium name="The Broad Institute Genome Sequencing Center for Infectious Disease"/>
            <person name="Wu L."/>
            <person name="Ma J."/>
        </authorList>
    </citation>
    <scope>NUCLEOTIDE SEQUENCE [LARGE SCALE GENOMIC DNA]</scope>
    <source>
        <strain evidence="2">JCM 17759</strain>
    </source>
</reference>
<sequence length="46" mass="5023">MELKQSGLRTEPAFAEALGLSGDPYVAILGLERSDDTELLELTESR</sequence>
<dbReference type="Proteomes" id="UP001500840">
    <property type="component" value="Unassembled WGS sequence"/>
</dbReference>
<organism evidence="1 2">
    <name type="scientific">Novipirellula rosea</name>
    <dbReference type="NCBI Taxonomy" id="1031540"/>
    <lineage>
        <taxon>Bacteria</taxon>
        <taxon>Pseudomonadati</taxon>
        <taxon>Planctomycetota</taxon>
        <taxon>Planctomycetia</taxon>
        <taxon>Pirellulales</taxon>
        <taxon>Pirellulaceae</taxon>
        <taxon>Novipirellula</taxon>
    </lineage>
</organism>
<protein>
    <submittedName>
        <fullName evidence="1">Uncharacterized protein</fullName>
    </submittedName>
</protein>
<name>A0ABP8M7X9_9BACT</name>
<evidence type="ECO:0000313" key="2">
    <source>
        <dbReference type="Proteomes" id="UP001500840"/>
    </source>
</evidence>